<evidence type="ECO:0000313" key="2">
    <source>
        <dbReference type="Proteomes" id="UP000053562"/>
    </source>
</evidence>
<evidence type="ECO:0008006" key="3">
    <source>
        <dbReference type="Google" id="ProtNLM"/>
    </source>
</evidence>
<evidence type="ECO:0000313" key="1">
    <source>
        <dbReference type="EMBL" id="KMZ76825.1"/>
    </source>
</evidence>
<organism evidence="1 2">
    <name type="scientific">Plasmodium vivax India VII</name>
    <dbReference type="NCBI Taxonomy" id="1077284"/>
    <lineage>
        <taxon>Eukaryota</taxon>
        <taxon>Sar</taxon>
        <taxon>Alveolata</taxon>
        <taxon>Apicomplexa</taxon>
        <taxon>Aconoidasida</taxon>
        <taxon>Haemosporida</taxon>
        <taxon>Plasmodiidae</taxon>
        <taxon>Plasmodium</taxon>
        <taxon>Plasmodium (Plasmodium)</taxon>
    </lineage>
</organism>
<name>A0A0J9S279_PLAVI</name>
<dbReference type="EMBL" id="KQ234600">
    <property type="protein sequence ID" value="KMZ76825.1"/>
    <property type="molecule type" value="Genomic_DNA"/>
</dbReference>
<accession>A0A0J9S279</accession>
<dbReference type="Proteomes" id="UP000053562">
    <property type="component" value="Unassembled WGS sequence"/>
</dbReference>
<gene>
    <name evidence="1" type="ORF">PVIIG_06389</name>
</gene>
<dbReference type="OrthoDB" id="388881at2759"/>
<reference evidence="1 2" key="1">
    <citation type="submission" date="2011-08" db="EMBL/GenBank/DDBJ databases">
        <title>The Genome Sequence of Plasmodium vivax India VII.</title>
        <authorList>
            <consortium name="The Broad Institute Genome Sequencing Platform"/>
            <consortium name="The Broad Institute Genome Sequencing Center for Infectious Disease"/>
            <person name="Neafsey D."/>
            <person name="Carlton J."/>
            <person name="Barnwell J."/>
            <person name="Collins W."/>
            <person name="Escalante A."/>
            <person name="Mullikin J."/>
            <person name="Saul A."/>
            <person name="Guigo R."/>
            <person name="Camara F."/>
            <person name="Young S.K."/>
            <person name="Zeng Q."/>
            <person name="Gargeya S."/>
            <person name="Fitzgerald M."/>
            <person name="Haas B."/>
            <person name="Abouelleil A."/>
            <person name="Alvarado L."/>
            <person name="Arachchi H.M."/>
            <person name="Berlin A."/>
            <person name="Brown A."/>
            <person name="Chapman S.B."/>
            <person name="Chen Z."/>
            <person name="Dunbar C."/>
            <person name="Freedman E."/>
            <person name="Gearin G."/>
            <person name="Gellesch M."/>
            <person name="Goldberg J."/>
            <person name="Griggs A."/>
            <person name="Gujja S."/>
            <person name="Heiman D."/>
            <person name="Howarth C."/>
            <person name="Larson L."/>
            <person name="Lui A."/>
            <person name="MacDonald P.J.P."/>
            <person name="Montmayeur A."/>
            <person name="Murphy C."/>
            <person name="Neiman D."/>
            <person name="Pearson M."/>
            <person name="Priest M."/>
            <person name="Roberts A."/>
            <person name="Saif S."/>
            <person name="Shea T."/>
            <person name="Shenoy N."/>
            <person name="Sisk P."/>
            <person name="Stolte C."/>
            <person name="Sykes S."/>
            <person name="Wortman J."/>
            <person name="Nusbaum C."/>
            <person name="Birren B."/>
        </authorList>
    </citation>
    <scope>NUCLEOTIDE SEQUENCE [LARGE SCALE GENOMIC DNA]</scope>
    <source>
        <strain evidence="1 2">India VII</strain>
    </source>
</reference>
<dbReference type="AlphaFoldDB" id="A0A0J9S279"/>
<protein>
    <recommendedName>
        <fullName evidence="3">Variable surface protein</fullName>
    </recommendedName>
</protein>
<sequence length="321" mass="37470">MKYSQLKKTVFLQFIFKIIIYNELCDKSVIIFACSREIYKLYDSLDQPLEANHTKQDILNLCDEYNTFHVTFNAQHKSICKKLLRNLFLCNSISSGEYTNCCSNIYVWLYFELKKSMITDQIIQNIFVLPNSRRNGRPKYNCCSYFSFHDNIHNPENLMKLRIFNDNAETFQSMLMGPINSYDCSLIRYIYRCIVIYRDMNSRYCSSGKDKRDENKNSCDIIHNFKNFYTPYISNNNDLTHKFPELTSGTLLNHIDGCSLEGIYSDEAQLGTPITKGVSTALGAMAGIPPFLALIYKVYIIFIQIYEQYIKYTIVFPCSIK</sequence>
<proteinExistence type="predicted"/>